<dbReference type="Gene3D" id="1.25.40.10">
    <property type="entry name" value="Tetratricopeptide repeat domain"/>
    <property type="match status" value="3"/>
</dbReference>
<dbReference type="Gene3D" id="3.40.50.300">
    <property type="entry name" value="P-loop containing nucleotide triphosphate hydrolases"/>
    <property type="match status" value="1"/>
</dbReference>
<feature type="DNA-binding region" description="OmpR/PhoB-type" evidence="4">
    <location>
        <begin position="1"/>
        <end position="101"/>
    </location>
</feature>
<evidence type="ECO:0000256" key="4">
    <source>
        <dbReference type="PROSITE-ProRule" id="PRU01091"/>
    </source>
</evidence>
<dbReference type="PROSITE" id="PS51755">
    <property type="entry name" value="OMPR_PHOB"/>
    <property type="match status" value="1"/>
</dbReference>
<dbReference type="SUPFAM" id="SSF48452">
    <property type="entry name" value="TPR-like"/>
    <property type="match status" value="3"/>
</dbReference>
<evidence type="ECO:0000256" key="1">
    <source>
        <dbReference type="ARBA" id="ARBA00005820"/>
    </source>
</evidence>
<dbReference type="SMART" id="SM01043">
    <property type="entry name" value="BTAD"/>
    <property type="match status" value="1"/>
</dbReference>
<dbReference type="Pfam" id="PF03704">
    <property type="entry name" value="BTAD"/>
    <property type="match status" value="1"/>
</dbReference>
<comment type="caution">
    <text evidence="6">The sequence shown here is derived from an EMBL/GenBank/DDBJ whole genome shotgun (WGS) entry which is preliminary data.</text>
</comment>
<dbReference type="InterPro" id="IPR027417">
    <property type="entry name" value="P-loop_NTPase"/>
</dbReference>
<dbReference type="PRINTS" id="PR00364">
    <property type="entry name" value="DISEASERSIST"/>
</dbReference>
<keyword evidence="7" id="KW-1185">Reference proteome</keyword>
<dbReference type="SMART" id="SM00862">
    <property type="entry name" value="Trans_reg_C"/>
    <property type="match status" value="1"/>
</dbReference>
<accession>A0ABV8HVK6</accession>
<dbReference type="InterPro" id="IPR005158">
    <property type="entry name" value="BTAD"/>
</dbReference>
<proteinExistence type="inferred from homology"/>
<dbReference type="Gene3D" id="1.10.10.10">
    <property type="entry name" value="Winged helix-like DNA-binding domain superfamily/Winged helix DNA-binding domain"/>
    <property type="match status" value="1"/>
</dbReference>
<comment type="similarity">
    <text evidence="1">Belongs to the AfsR/DnrI/RedD regulatory family.</text>
</comment>
<dbReference type="EMBL" id="JBHSBB010000019">
    <property type="protein sequence ID" value="MFC4034978.1"/>
    <property type="molecule type" value="Genomic_DNA"/>
</dbReference>
<dbReference type="PANTHER" id="PTHR47691:SF3">
    <property type="entry name" value="HTH-TYPE TRANSCRIPTIONAL REGULATOR RV0890C-RELATED"/>
    <property type="match status" value="1"/>
</dbReference>
<dbReference type="Pfam" id="PF00486">
    <property type="entry name" value="Trans_reg_C"/>
    <property type="match status" value="1"/>
</dbReference>
<keyword evidence="2" id="KW-0902">Two-component regulatory system</keyword>
<dbReference type="Pfam" id="PF13374">
    <property type="entry name" value="TPR_10"/>
    <property type="match status" value="1"/>
</dbReference>
<evidence type="ECO:0000256" key="3">
    <source>
        <dbReference type="ARBA" id="ARBA00023125"/>
    </source>
</evidence>
<gene>
    <name evidence="6" type="ORF">ACFO3J_26425</name>
</gene>
<keyword evidence="3 4" id="KW-0238">DNA-binding</keyword>
<evidence type="ECO:0000313" key="7">
    <source>
        <dbReference type="Proteomes" id="UP001595765"/>
    </source>
</evidence>
<dbReference type="Proteomes" id="UP001595765">
    <property type="component" value="Unassembled WGS sequence"/>
</dbReference>
<organism evidence="6 7">
    <name type="scientific">Streptomyces polygonati</name>
    <dbReference type="NCBI Taxonomy" id="1617087"/>
    <lineage>
        <taxon>Bacteria</taxon>
        <taxon>Bacillati</taxon>
        <taxon>Actinomycetota</taxon>
        <taxon>Actinomycetes</taxon>
        <taxon>Kitasatosporales</taxon>
        <taxon>Streptomycetaceae</taxon>
        <taxon>Streptomyces</taxon>
    </lineage>
</organism>
<evidence type="ECO:0000256" key="2">
    <source>
        <dbReference type="ARBA" id="ARBA00023012"/>
    </source>
</evidence>
<protein>
    <submittedName>
        <fullName evidence="6">Tetratricopeptide repeat protein</fullName>
    </submittedName>
</protein>
<name>A0ABV8HVK6_9ACTN</name>
<feature type="domain" description="OmpR/PhoB-type" evidence="5">
    <location>
        <begin position="1"/>
        <end position="101"/>
    </location>
</feature>
<evidence type="ECO:0000259" key="5">
    <source>
        <dbReference type="PROSITE" id="PS51755"/>
    </source>
</evidence>
<dbReference type="RefSeq" id="WP_386434111.1">
    <property type="nucleotide sequence ID" value="NZ_JBHSBB010000019.1"/>
</dbReference>
<dbReference type="CDD" id="cd15831">
    <property type="entry name" value="BTAD"/>
    <property type="match status" value="1"/>
</dbReference>
<dbReference type="InterPro" id="IPR016032">
    <property type="entry name" value="Sig_transdc_resp-reg_C-effctor"/>
</dbReference>
<dbReference type="InterPro" id="IPR019734">
    <property type="entry name" value="TPR_rpt"/>
</dbReference>
<dbReference type="SUPFAM" id="SSF46894">
    <property type="entry name" value="C-terminal effector domain of the bipartite response regulators"/>
    <property type="match status" value="1"/>
</dbReference>
<evidence type="ECO:0000313" key="6">
    <source>
        <dbReference type="EMBL" id="MFC4034978.1"/>
    </source>
</evidence>
<dbReference type="Pfam" id="PF13424">
    <property type="entry name" value="TPR_12"/>
    <property type="match status" value="2"/>
</dbReference>
<dbReference type="PANTHER" id="PTHR47691">
    <property type="entry name" value="REGULATOR-RELATED"/>
    <property type="match status" value="1"/>
</dbReference>
<dbReference type="Pfam" id="PF00931">
    <property type="entry name" value="NB-ARC"/>
    <property type="match status" value="1"/>
</dbReference>
<sequence length="1082" mass="118159">MEVHLLGAVELSAHGSLVRLRSDRERCLLASLALDVGRPVTQELLVARLWDDEPPDTARANLHTYISRLRHALRTVGGPAGQRPKPPPVISLRAHTYSLEADPESVDWHRFLRLSREAGSAVRAGDDHRALAALDTAEGLWIGEALAGLPGNWARSARGMMAERQLATAHTRLDLRLRLAHFADAISEASELTERHPLDETLARQLMVALYADGRHAEALQVYLRARRLFRDRLGSEPGEPLARVHGLILRQAPLTDLIPGLRPPPPPPVAAPPPPSLVPAAPPRRLPGRHQQLVGRERELTRILRTGRRARDADAVIAIEAISGMAGVGKSTLAVHAAHQLGESFPDGSFFVDLRGHAVAQPPLTTEAALAALLRDFGVPPREIPLDLRERTALWRTLVAGKRAIIVLDDAAGTQQVLPLLPDGSPSLVLITSRHRLAELPGARPLFIDVLPLDDAVGLFRRLVGPERAAETDKIADIVTRCGLLPLAIEITASRFKTRPTWDLHHLIERLSRSPGRLQELRDGYREVAVAFEMSYQALTADQRSAFRRLSLHPGPDFGTHAAAAVIGEPLDRTERLIENLLEYCLLQESRPERYRFHDLLGEFASTLAEWEESAEDRDAALRRLGGYALRAADRADRLLHPRRSRLEQTASPGSGAEAVPVAVPRLADAAAARAWLAADLEGLLAVERRVRQYGDAGQAAQLAKVLGEFADAEGYWREAVAMHEAAAAHWRAAGDRRAEGRALLDLATAHARVSRYPQSSEAAEQALVLARGCGDDAGTAEALGQLGVLQWHVGAYDAGLRLHQECLELRKRIGDTRDYGRSLNNVGITHLYMGDYRGALENFTAALRAVREAGDVELQATFLNNLAEFHMRTGDADSARAAFKEALAIGAIALSETNRAVIRMNLAAAVAESGEPETALELCRTALGTFRRTGDIRHEAHALNGLGKVLLGAGRWREAKSHHEDALRLTRRIGASHDEATALRGIGTAERALGRLAQARHHLEAAAELARRIQAPEEEALSTDMLAKLLSDEGHAQEAAGLWRRALALFEPLNPLESERIRHSLAEHGQGGSGWWPKEA</sequence>
<dbReference type="SUPFAM" id="SSF52540">
    <property type="entry name" value="P-loop containing nucleoside triphosphate hydrolases"/>
    <property type="match status" value="1"/>
</dbReference>
<reference evidence="7" key="1">
    <citation type="journal article" date="2019" name="Int. J. Syst. Evol. Microbiol.">
        <title>The Global Catalogue of Microorganisms (GCM) 10K type strain sequencing project: providing services to taxonomists for standard genome sequencing and annotation.</title>
        <authorList>
            <consortium name="The Broad Institute Genomics Platform"/>
            <consortium name="The Broad Institute Genome Sequencing Center for Infectious Disease"/>
            <person name="Wu L."/>
            <person name="Ma J."/>
        </authorList>
    </citation>
    <scope>NUCLEOTIDE SEQUENCE [LARGE SCALE GENOMIC DNA]</scope>
    <source>
        <strain evidence="7">CGMCC 4.7237</strain>
    </source>
</reference>
<dbReference type="SMART" id="SM00028">
    <property type="entry name" value="TPR"/>
    <property type="match status" value="8"/>
</dbReference>
<dbReference type="InterPro" id="IPR011990">
    <property type="entry name" value="TPR-like_helical_dom_sf"/>
</dbReference>
<dbReference type="InterPro" id="IPR002182">
    <property type="entry name" value="NB-ARC"/>
</dbReference>
<dbReference type="InterPro" id="IPR036388">
    <property type="entry name" value="WH-like_DNA-bd_sf"/>
</dbReference>
<dbReference type="InterPro" id="IPR001867">
    <property type="entry name" value="OmpR/PhoB-type_DNA-bd"/>
</dbReference>